<proteinExistence type="predicted"/>
<name>A0A9D4GVR4_DREPO</name>
<protein>
    <submittedName>
        <fullName evidence="1">Uncharacterized protein</fullName>
    </submittedName>
</protein>
<comment type="caution">
    <text evidence="1">The sequence shown here is derived from an EMBL/GenBank/DDBJ whole genome shotgun (WGS) entry which is preliminary data.</text>
</comment>
<evidence type="ECO:0000313" key="2">
    <source>
        <dbReference type="Proteomes" id="UP000828390"/>
    </source>
</evidence>
<sequence length="96" mass="10992">MDDLTLTKKTHIQARWMLSVLEEAATWSRMRFKPRNSRALVIRKGQPTKKFNLTVQGDNISSIMDSPIKCLGKWYDMLHSKIGTISSASRTRLLKG</sequence>
<evidence type="ECO:0000313" key="1">
    <source>
        <dbReference type="EMBL" id="KAH3820802.1"/>
    </source>
</evidence>
<gene>
    <name evidence="1" type="ORF">DPMN_122551</name>
</gene>
<dbReference type="EMBL" id="JAIWYP010000005">
    <property type="protein sequence ID" value="KAH3820802.1"/>
    <property type="molecule type" value="Genomic_DNA"/>
</dbReference>
<reference evidence="1" key="1">
    <citation type="journal article" date="2019" name="bioRxiv">
        <title>The Genome of the Zebra Mussel, Dreissena polymorpha: A Resource for Invasive Species Research.</title>
        <authorList>
            <person name="McCartney M.A."/>
            <person name="Auch B."/>
            <person name="Kono T."/>
            <person name="Mallez S."/>
            <person name="Zhang Y."/>
            <person name="Obille A."/>
            <person name="Becker A."/>
            <person name="Abrahante J.E."/>
            <person name="Garbe J."/>
            <person name="Badalamenti J.P."/>
            <person name="Herman A."/>
            <person name="Mangelson H."/>
            <person name="Liachko I."/>
            <person name="Sullivan S."/>
            <person name="Sone E.D."/>
            <person name="Koren S."/>
            <person name="Silverstein K.A.T."/>
            <person name="Beckman K.B."/>
            <person name="Gohl D.M."/>
        </authorList>
    </citation>
    <scope>NUCLEOTIDE SEQUENCE</scope>
    <source>
        <strain evidence="1">Duluth1</strain>
        <tissue evidence="1">Whole animal</tissue>
    </source>
</reference>
<accession>A0A9D4GVR4</accession>
<dbReference type="AlphaFoldDB" id="A0A9D4GVR4"/>
<organism evidence="1 2">
    <name type="scientific">Dreissena polymorpha</name>
    <name type="common">Zebra mussel</name>
    <name type="synonym">Mytilus polymorpha</name>
    <dbReference type="NCBI Taxonomy" id="45954"/>
    <lineage>
        <taxon>Eukaryota</taxon>
        <taxon>Metazoa</taxon>
        <taxon>Spiralia</taxon>
        <taxon>Lophotrochozoa</taxon>
        <taxon>Mollusca</taxon>
        <taxon>Bivalvia</taxon>
        <taxon>Autobranchia</taxon>
        <taxon>Heteroconchia</taxon>
        <taxon>Euheterodonta</taxon>
        <taxon>Imparidentia</taxon>
        <taxon>Neoheterodontei</taxon>
        <taxon>Myida</taxon>
        <taxon>Dreissenoidea</taxon>
        <taxon>Dreissenidae</taxon>
        <taxon>Dreissena</taxon>
    </lineage>
</organism>
<reference evidence="1" key="2">
    <citation type="submission" date="2020-11" db="EMBL/GenBank/DDBJ databases">
        <authorList>
            <person name="McCartney M.A."/>
            <person name="Auch B."/>
            <person name="Kono T."/>
            <person name="Mallez S."/>
            <person name="Becker A."/>
            <person name="Gohl D.M."/>
            <person name="Silverstein K.A.T."/>
            <person name="Koren S."/>
            <person name="Bechman K.B."/>
            <person name="Herman A."/>
            <person name="Abrahante J.E."/>
            <person name="Garbe J."/>
        </authorList>
    </citation>
    <scope>NUCLEOTIDE SEQUENCE</scope>
    <source>
        <strain evidence="1">Duluth1</strain>
        <tissue evidence="1">Whole animal</tissue>
    </source>
</reference>
<keyword evidence="2" id="KW-1185">Reference proteome</keyword>
<dbReference type="Proteomes" id="UP000828390">
    <property type="component" value="Unassembled WGS sequence"/>
</dbReference>